<accession>C0EQ80</accession>
<proteinExistence type="predicted"/>
<organism evidence="1 2">
    <name type="scientific">Neisseria flavescens NRL30031/H210</name>
    <dbReference type="NCBI Taxonomy" id="546264"/>
    <lineage>
        <taxon>Bacteria</taxon>
        <taxon>Pseudomonadati</taxon>
        <taxon>Pseudomonadota</taxon>
        <taxon>Betaproteobacteria</taxon>
        <taxon>Neisseriales</taxon>
        <taxon>Neisseriaceae</taxon>
        <taxon>Neisseria</taxon>
    </lineage>
</organism>
<dbReference type="EMBL" id="ACEN01000097">
    <property type="protein sequence ID" value="EEG32835.1"/>
    <property type="molecule type" value="Genomic_DNA"/>
</dbReference>
<name>C0EQ80_NEIFL</name>
<evidence type="ECO:0000313" key="1">
    <source>
        <dbReference type="EMBL" id="EEG32835.1"/>
    </source>
</evidence>
<evidence type="ECO:0000313" key="2">
    <source>
        <dbReference type="Proteomes" id="UP000004457"/>
    </source>
</evidence>
<keyword evidence="2" id="KW-1185">Reference proteome</keyword>
<dbReference type="Proteomes" id="UP000004457">
    <property type="component" value="Unassembled WGS sequence"/>
</dbReference>
<gene>
    <name evidence="1" type="ORF">NEIFLAOT_02122</name>
</gene>
<protein>
    <submittedName>
        <fullName evidence="1">Uncharacterized protein</fullName>
    </submittedName>
</protein>
<sequence>MWASLTKTGNPIPFAIISANVIHRQSSRYGSIQKNTLLSDGLPI</sequence>
<reference evidence="1 2" key="1">
    <citation type="submission" date="2009-01" db="EMBL/GenBank/DDBJ databases">
        <authorList>
            <person name="Fulton L."/>
            <person name="Clifton S."/>
            <person name="Chinwalla A.T."/>
            <person name="Mitreva M."/>
            <person name="Sodergren E."/>
            <person name="Weinstock G."/>
            <person name="Clifton S."/>
            <person name="Dooling D.J."/>
            <person name="Fulton B."/>
            <person name="Minx P."/>
            <person name="Pepin K.H."/>
            <person name="Johnson M."/>
            <person name="Bhonagiri V."/>
            <person name="Nash W.E."/>
            <person name="Mardis E.R."/>
            <person name="Wilson R.K."/>
        </authorList>
    </citation>
    <scope>NUCLEOTIDE SEQUENCE [LARGE SCALE GENOMIC DNA]</scope>
    <source>
        <strain evidence="1 2">NRL30031/H210</strain>
    </source>
</reference>
<dbReference type="AlphaFoldDB" id="C0EQ80"/>
<comment type="caution">
    <text evidence="1">The sequence shown here is derived from an EMBL/GenBank/DDBJ whole genome shotgun (WGS) entry which is preliminary data.</text>
</comment>